<dbReference type="InterPro" id="IPR036514">
    <property type="entry name" value="SGNH_hydro_sf"/>
</dbReference>
<evidence type="ECO:0000313" key="3">
    <source>
        <dbReference type="Proteomes" id="UP000518316"/>
    </source>
</evidence>
<feature type="coiled-coil region" evidence="1">
    <location>
        <begin position="808"/>
        <end position="839"/>
    </location>
</feature>
<keyword evidence="3" id="KW-1185">Reference proteome</keyword>
<keyword evidence="1" id="KW-0175">Coiled coil</keyword>
<dbReference type="SUPFAM" id="SSF52266">
    <property type="entry name" value="SGNH hydrolase"/>
    <property type="match status" value="1"/>
</dbReference>
<dbReference type="AlphaFoldDB" id="A0A7W3Y9N0"/>
<reference evidence="2 3" key="1">
    <citation type="submission" date="2020-07" db="EMBL/GenBank/DDBJ databases">
        <title>Description of Limosilactobacillus balticus sp. nov., Limosilactobacillus agrestis sp. nov., Limosilactobacillus albertensis sp. nov., Limosilactobacillus rudii sp. nov., Limosilactobacillus fastidiosus sp. nov., five novel Limosilactobacillus species isolated from the vertebrate gastrointestinal tract, and proposal of 6 subspecies of Limosilactobacillus reuteri adapted to the gastrointestinal tract of specific vertebrate hosts.</title>
        <authorList>
            <person name="Li F."/>
            <person name="Cheng C."/>
            <person name="Zheng J."/>
            <person name="Quevedo R.M."/>
            <person name="Li J."/>
            <person name="Roos S."/>
            <person name="Gaenzle M.G."/>
            <person name="Walter J."/>
        </authorList>
    </citation>
    <scope>NUCLEOTIDE SEQUENCE [LARGE SCALE GENOMIC DNA]</scope>
    <source>
        <strain evidence="2 3">RRLNB_1_1</strain>
    </source>
</reference>
<keyword evidence="2" id="KW-0378">Hydrolase</keyword>
<accession>A0A7W3Y9N0</accession>
<proteinExistence type="predicted"/>
<dbReference type="Gene3D" id="3.40.50.1110">
    <property type="entry name" value="SGNH hydrolase"/>
    <property type="match status" value="1"/>
</dbReference>
<comment type="caution">
    <text evidence="2">The sequence shown here is derived from an EMBL/GenBank/DDBJ whole genome shotgun (WGS) entry which is preliminary data.</text>
</comment>
<name>A0A7W3Y9N0_9LACO</name>
<evidence type="ECO:0000256" key="1">
    <source>
        <dbReference type="SAM" id="Coils"/>
    </source>
</evidence>
<evidence type="ECO:0000313" key="2">
    <source>
        <dbReference type="EMBL" id="MBB1070677.1"/>
    </source>
</evidence>
<dbReference type="RefSeq" id="WP_182599167.1">
    <property type="nucleotide sequence ID" value="NZ_JACIVC010000070.1"/>
</dbReference>
<gene>
    <name evidence="2" type="ORF">H5S40_11020</name>
</gene>
<dbReference type="GO" id="GO:0016787">
    <property type="term" value="F:hydrolase activity"/>
    <property type="evidence" value="ECO:0007669"/>
    <property type="project" value="UniProtKB-KW"/>
</dbReference>
<protein>
    <submittedName>
        <fullName evidence="2">SGNH/GDSL hydrolase family protein</fullName>
    </submittedName>
</protein>
<sequence>MQTQQVILDVLKPTGTIVDLSDSFNARVGDKMTPFQLFILEGGVAKDLKGMHPELEAVVGNGALKGGKAIMNAGAKGVHWVGSTNNVTGYNQLTLAFPAEVFPQSGFCYGHLILANEAGVRESSVDIWFQVLDGTPQMGMVANHYDSELALELAKAKNMNDQFSQEMRAAYSQQVTDAQNALIKATANLNDLAGTAGDMSAQIKANNIITKQQFDNGIASNHAYIDQKFKEMLDKIGDATPHFIDTVNDLKNTHPNGEKGLWVAKDDGNRYVWLNGQWTNFGAYQGQGIKDKYITNRMIADNTIQDNAISTVHLSSIQDSYAYVGEATVWNGQKTDQSVYFDKDNVAWIKKSTEKGDAGILFPVRLPFIPTGGGAAYIDFSYSTLNADGLEDKVDIWITQNDGTLIKQLWMGPKKAGAGKIKISAVDFSQNAYPKDFSLLFAVHGGAGTLDVQVRVSFNSDNIELPIRNYQLGKLISTNHPGTGVWDDESWIDASKVRSSNHNLLNNAILWNGGKYDALNFNNDELVKTSGDLSYNSGIAVPVEVDTTTDQYIKLVYGYHGLGKGVNGISAYLGNEKQALKKNLGSARTADTACTITAHITPEMFNQYGIEDKLYLVVGGMASAMFFKKIQVSSLLIERTLSSALSHLHDEVGEPDEKQYGQSIGGIDKATKVNVDGLAYGTTGVGYDGDNGRLKSIQAYVPAQGTYNFVVGKLDQHNLLVNGTTFTIGLGQGSNNVDMTSRNIQVNNGDIVFMDLSKAGVYNPDGTHPKYLDSFIQDNNHPSTTPGYPGQMFYDANYLVPFSYSVASMNLPQQITELKNELADAKKQLNNNNSKKMNTISTPNGKSYRLVVANDGSLSAVSTIPSSVTIFGNSLTYEHGKIGMAASDANHDWYHYVTDYIKGKNSSVKINDRTNMSIWESAISTADREKIFNDSIKPFLSADTDLVIIQLGDNVNTAEKKATFAHDVGELLQQIHAVSPKAQVYWVYGWFGNYPEIFTPIQNACDNNGATGIDIHDLNKSGNTSYVGATRTGLDGSTWQITNPGEAAHPGDQGMKAIADRVISNFDF</sequence>
<dbReference type="EMBL" id="JACIVC010000070">
    <property type="protein sequence ID" value="MBB1070677.1"/>
    <property type="molecule type" value="Genomic_DNA"/>
</dbReference>
<dbReference type="Proteomes" id="UP000518316">
    <property type="component" value="Unassembled WGS sequence"/>
</dbReference>
<organism evidence="2 3">
    <name type="scientific">Limosilactobacillus albertensis</name>
    <dbReference type="NCBI Taxonomy" id="2759752"/>
    <lineage>
        <taxon>Bacteria</taxon>
        <taxon>Bacillati</taxon>
        <taxon>Bacillota</taxon>
        <taxon>Bacilli</taxon>
        <taxon>Lactobacillales</taxon>
        <taxon>Lactobacillaceae</taxon>
        <taxon>Limosilactobacillus</taxon>
    </lineage>
</organism>